<dbReference type="GO" id="GO:0006281">
    <property type="term" value="P:DNA repair"/>
    <property type="evidence" value="ECO:0007669"/>
    <property type="project" value="InterPro"/>
</dbReference>
<sequence length="286" mass="30353">MAAPRPPVPLSLAKPVEGIPASAALPGGCVYEPKWDGFRVAVHVDEQGAGIWSRAGKDLTARFPDLAEAAAEQIPPGYILDGEAVVWAGERLDFAALQSRMSAGRRTLPALARQAPASLAVFDMLALAGTDIRELPLHVRRELMVELAADWEPPLNLSPATMDRDEAAAWFSNLASAGIEGLVVKGAGQTYTGDRQWLKVRHRHPVDVVCAAVLGSVHRPSVLVLGLPSGSRLRIVAGPYRSSRAPPGSPAGSWNPPTQTIHGPRRSALESWTGSRAGPIRYASPG</sequence>
<feature type="domain" description="ATP-dependent DNA ligase family profile" evidence="4">
    <location>
        <begin position="12"/>
        <end position="200"/>
    </location>
</feature>
<dbReference type="GO" id="GO:0003910">
    <property type="term" value="F:DNA ligase (ATP) activity"/>
    <property type="evidence" value="ECO:0007669"/>
    <property type="project" value="InterPro"/>
</dbReference>
<feature type="region of interest" description="Disordered" evidence="3">
    <location>
        <begin position="239"/>
        <end position="286"/>
    </location>
</feature>
<proteinExistence type="inferred from homology"/>
<evidence type="ECO:0000256" key="3">
    <source>
        <dbReference type="SAM" id="MobiDB-lite"/>
    </source>
</evidence>
<dbReference type="AlphaFoldDB" id="A0A9X1MGF5"/>
<dbReference type="Proteomes" id="UP001139158">
    <property type="component" value="Unassembled WGS sequence"/>
</dbReference>
<dbReference type="CDD" id="cd07905">
    <property type="entry name" value="Adenylation_DNA_ligase_LigC"/>
    <property type="match status" value="1"/>
</dbReference>
<dbReference type="Gene3D" id="3.30.470.30">
    <property type="entry name" value="DNA ligase/mRNA capping enzyme"/>
    <property type="match status" value="1"/>
</dbReference>
<dbReference type="GO" id="GO:0005524">
    <property type="term" value="F:ATP binding"/>
    <property type="evidence" value="ECO:0007669"/>
    <property type="project" value="InterPro"/>
</dbReference>
<name>A0A9X1MGF5_9MICC</name>
<dbReference type="SUPFAM" id="SSF56091">
    <property type="entry name" value="DNA ligase/mRNA capping enzyme, catalytic domain"/>
    <property type="match status" value="1"/>
</dbReference>
<dbReference type="Pfam" id="PF01068">
    <property type="entry name" value="DNA_ligase_A_M"/>
    <property type="match status" value="1"/>
</dbReference>
<dbReference type="InterPro" id="IPR012310">
    <property type="entry name" value="DNA_ligase_ATP-dep_cent"/>
</dbReference>
<feature type="compositionally biased region" description="Low complexity" evidence="3">
    <location>
        <begin position="239"/>
        <end position="253"/>
    </location>
</feature>
<evidence type="ECO:0000256" key="2">
    <source>
        <dbReference type="ARBA" id="ARBA00022598"/>
    </source>
</evidence>
<dbReference type="InterPro" id="IPR050191">
    <property type="entry name" value="ATP-dep_DNA_ligase"/>
</dbReference>
<keyword evidence="2 5" id="KW-0436">Ligase</keyword>
<dbReference type="EMBL" id="JAJFZV010000018">
    <property type="protein sequence ID" value="MCC3299361.1"/>
    <property type="molecule type" value="Genomic_DNA"/>
</dbReference>
<dbReference type="PANTHER" id="PTHR45674:SF4">
    <property type="entry name" value="DNA LIGASE 1"/>
    <property type="match status" value="1"/>
</dbReference>
<gene>
    <name evidence="5" type="ORF">LJ757_16335</name>
</gene>
<reference evidence="5" key="1">
    <citation type="submission" date="2021-10" db="EMBL/GenBank/DDBJ databases">
        <title>Novel species in genus Arthrobacter.</title>
        <authorList>
            <person name="Liu Y."/>
        </authorList>
    </citation>
    <scope>NUCLEOTIDE SEQUENCE</scope>
    <source>
        <strain evidence="5">Zg-Y453</strain>
    </source>
</reference>
<dbReference type="PROSITE" id="PS00697">
    <property type="entry name" value="DNA_LIGASE_A1"/>
    <property type="match status" value="1"/>
</dbReference>
<evidence type="ECO:0000313" key="5">
    <source>
        <dbReference type="EMBL" id="MCC3299361.1"/>
    </source>
</evidence>
<evidence type="ECO:0000256" key="1">
    <source>
        <dbReference type="ARBA" id="ARBA00007572"/>
    </source>
</evidence>
<organism evidence="5 6">
    <name type="scientific">Arthrobacter caoxuetaonis</name>
    <dbReference type="NCBI Taxonomy" id="2886935"/>
    <lineage>
        <taxon>Bacteria</taxon>
        <taxon>Bacillati</taxon>
        <taxon>Actinomycetota</taxon>
        <taxon>Actinomycetes</taxon>
        <taxon>Micrococcales</taxon>
        <taxon>Micrococcaceae</taxon>
        <taxon>Arthrobacter</taxon>
    </lineage>
</organism>
<dbReference type="InterPro" id="IPR044119">
    <property type="entry name" value="Adenylation_LigC-like"/>
</dbReference>
<dbReference type="PANTHER" id="PTHR45674">
    <property type="entry name" value="DNA LIGASE 1/3 FAMILY MEMBER"/>
    <property type="match status" value="1"/>
</dbReference>
<evidence type="ECO:0000313" key="6">
    <source>
        <dbReference type="Proteomes" id="UP001139158"/>
    </source>
</evidence>
<accession>A0A9X1MGF5</accession>
<comment type="caution">
    <text evidence="5">The sequence shown here is derived from an EMBL/GenBank/DDBJ whole genome shotgun (WGS) entry which is preliminary data.</text>
</comment>
<dbReference type="GO" id="GO:0006310">
    <property type="term" value="P:DNA recombination"/>
    <property type="evidence" value="ECO:0007669"/>
    <property type="project" value="InterPro"/>
</dbReference>
<dbReference type="RefSeq" id="WP_227897348.1">
    <property type="nucleotide sequence ID" value="NZ_CP099467.1"/>
</dbReference>
<dbReference type="InterPro" id="IPR016059">
    <property type="entry name" value="DNA_ligase_ATP-dep_CS"/>
</dbReference>
<evidence type="ECO:0000259" key="4">
    <source>
        <dbReference type="Pfam" id="PF01068"/>
    </source>
</evidence>
<protein>
    <submittedName>
        <fullName evidence="5">ATP-dependent DNA ligase</fullName>
    </submittedName>
</protein>
<comment type="similarity">
    <text evidence="1">Belongs to the ATP-dependent DNA ligase family.</text>
</comment>
<keyword evidence="6" id="KW-1185">Reference proteome</keyword>